<dbReference type="EC" id="5.3.3.10" evidence="1"/>
<evidence type="ECO:0000313" key="1">
    <source>
        <dbReference type="EMBL" id="CEK09510.1"/>
    </source>
</evidence>
<accession>A0A0A8UKW8</accession>
<evidence type="ECO:0000313" key="2">
    <source>
        <dbReference type="Proteomes" id="UP000032803"/>
    </source>
</evidence>
<dbReference type="InterPro" id="IPR014347">
    <property type="entry name" value="Tautomerase/MIF_sf"/>
</dbReference>
<dbReference type="PATRIC" id="fig|449.7.peg.406"/>
<dbReference type="OrthoDB" id="9814215at2"/>
<dbReference type="HOGENOM" id="CLU_139188_1_0_6"/>
<dbReference type="RefSeq" id="WP_045105034.1">
    <property type="nucleotide sequence ID" value="NZ_LN681225.1"/>
</dbReference>
<protein>
    <submittedName>
        <fullName evidence="1">Putative 5-carboxymethyl-2-hydroxymuconate Delta-isomerase</fullName>
        <ecNumber evidence="1">5.3.3.10</ecNumber>
    </submittedName>
</protein>
<sequence>MPHLTLEYSSNIIEKDKLLSFFSECHAILATSLPANLASCKSRALCSDIFYIADGDSKHAFIHLDIKVMAGRSDETLQSTAHQLMELLNIYFEESMKKFQLQISIEISELGEFFLKSTR</sequence>
<dbReference type="PANTHER" id="PTHR37950">
    <property type="entry name" value="4-HYDROXYPHENYLACETATE CATABOLISM PROTEIN"/>
    <property type="match status" value="1"/>
</dbReference>
<proteinExistence type="predicted"/>
<reference evidence="2" key="1">
    <citation type="submission" date="2014-09" db="EMBL/GenBank/DDBJ databases">
        <authorList>
            <person name="Gomez-Valero L."/>
        </authorList>
    </citation>
    <scope>NUCLEOTIDE SEQUENCE [LARGE SCALE GENOMIC DNA]</scope>
    <source>
        <strain evidence="2">ATCC35250</strain>
    </source>
</reference>
<name>A0A0A8UKW8_LEGHA</name>
<organism evidence="1 2">
    <name type="scientific">Legionella hackeliae</name>
    <dbReference type="NCBI Taxonomy" id="449"/>
    <lineage>
        <taxon>Bacteria</taxon>
        <taxon>Pseudomonadati</taxon>
        <taxon>Pseudomonadota</taxon>
        <taxon>Gammaproteobacteria</taxon>
        <taxon>Legionellales</taxon>
        <taxon>Legionellaceae</taxon>
        <taxon>Legionella</taxon>
    </lineage>
</organism>
<dbReference type="KEGG" id="lha:LHA_0408"/>
<dbReference type="GO" id="GO:0008704">
    <property type="term" value="F:5-carboxymethyl-2-hydroxymuconate delta-isomerase activity"/>
    <property type="evidence" value="ECO:0007669"/>
    <property type="project" value="UniProtKB-EC"/>
</dbReference>
<dbReference type="InterPro" id="IPR004220">
    <property type="entry name" value="5-COMe_2-OHmuconate_Isoase"/>
</dbReference>
<keyword evidence="2" id="KW-1185">Reference proteome</keyword>
<dbReference type="STRING" id="449.LHA_0408"/>
<dbReference type="Proteomes" id="UP000032803">
    <property type="component" value="Chromosome I"/>
</dbReference>
<keyword evidence="1" id="KW-0413">Isomerase</keyword>
<dbReference type="Gene3D" id="3.30.429.10">
    <property type="entry name" value="Macrophage Migration Inhibitory Factor"/>
    <property type="match status" value="1"/>
</dbReference>
<dbReference type="AlphaFoldDB" id="A0A0A8UKW8"/>
<dbReference type="CDD" id="cd00580">
    <property type="entry name" value="CHMI"/>
    <property type="match status" value="1"/>
</dbReference>
<gene>
    <name evidence="1" type="ORF">LHA_0408</name>
</gene>
<dbReference type="Pfam" id="PF02962">
    <property type="entry name" value="CHMI"/>
    <property type="match status" value="1"/>
</dbReference>
<dbReference type="PANTHER" id="PTHR37950:SF1">
    <property type="entry name" value="4-HYDROXYPHENYLACETATE CATABOLISM PROTEIN"/>
    <property type="match status" value="1"/>
</dbReference>
<dbReference type="SUPFAM" id="SSF55331">
    <property type="entry name" value="Tautomerase/MIF"/>
    <property type="match status" value="1"/>
</dbReference>
<dbReference type="EMBL" id="LN681225">
    <property type="protein sequence ID" value="CEK09510.1"/>
    <property type="molecule type" value="Genomic_DNA"/>
</dbReference>